<proteinExistence type="predicted"/>
<reference evidence="2" key="1">
    <citation type="submission" date="2021-01" db="UniProtKB">
        <authorList>
            <consortium name="EnsemblMetazoa"/>
        </authorList>
    </citation>
    <scope>IDENTIFICATION</scope>
</reference>
<dbReference type="Proteomes" id="UP000594260">
    <property type="component" value="Unplaced"/>
</dbReference>
<sequence>MQPREVRLRQCDDVVHHCSFLHRLLQSPKADISAMSAFIPVRCTRTCGEHKAASSQQTNSTTLTLLRIHFVREMFSPDFAENDTPINSTSYKRYNWTLYTGRAGTTANSVFLLSATARDDYLEEPQEQPSAVQTDQRHPEGGFYALSSLG</sequence>
<dbReference type="GeneID" id="111254314"/>
<dbReference type="EnsemblMetazoa" id="XM_022815021">
    <property type="protein sequence ID" value="XP_022670756"/>
    <property type="gene ID" value="LOC111254314"/>
</dbReference>
<feature type="region of interest" description="Disordered" evidence="1">
    <location>
        <begin position="122"/>
        <end position="150"/>
    </location>
</feature>
<dbReference type="InParanoid" id="A0A7M7KR96"/>
<accession>A0A7M7KR96</accession>
<evidence type="ECO:0000313" key="2">
    <source>
        <dbReference type="EnsemblMetazoa" id="XP_022670756"/>
    </source>
</evidence>
<dbReference type="RefSeq" id="XP_022670756.1">
    <property type="nucleotide sequence ID" value="XM_022815021.1"/>
</dbReference>
<evidence type="ECO:0000256" key="1">
    <source>
        <dbReference type="SAM" id="MobiDB-lite"/>
    </source>
</evidence>
<dbReference type="KEGG" id="vde:111254314"/>
<name>A0A7M7KR96_VARDE</name>
<organism evidence="2 3">
    <name type="scientific">Varroa destructor</name>
    <name type="common">Honeybee mite</name>
    <dbReference type="NCBI Taxonomy" id="109461"/>
    <lineage>
        <taxon>Eukaryota</taxon>
        <taxon>Metazoa</taxon>
        <taxon>Ecdysozoa</taxon>
        <taxon>Arthropoda</taxon>
        <taxon>Chelicerata</taxon>
        <taxon>Arachnida</taxon>
        <taxon>Acari</taxon>
        <taxon>Parasitiformes</taxon>
        <taxon>Mesostigmata</taxon>
        <taxon>Gamasina</taxon>
        <taxon>Dermanyssoidea</taxon>
        <taxon>Varroidae</taxon>
        <taxon>Varroa</taxon>
    </lineage>
</organism>
<keyword evidence="3" id="KW-1185">Reference proteome</keyword>
<dbReference type="AlphaFoldDB" id="A0A7M7KR96"/>
<evidence type="ECO:0000313" key="3">
    <source>
        <dbReference type="Proteomes" id="UP000594260"/>
    </source>
</evidence>
<protein>
    <submittedName>
        <fullName evidence="2">Uncharacterized protein</fullName>
    </submittedName>
</protein>